<keyword evidence="3" id="KW-1185">Reference proteome</keyword>
<dbReference type="AlphaFoldDB" id="A0A3A1WP74"/>
<dbReference type="Proteomes" id="UP000265750">
    <property type="component" value="Unassembled WGS sequence"/>
</dbReference>
<evidence type="ECO:0000313" key="3">
    <source>
        <dbReference type="Proteomes" id="UP000265750"/>
    </source>
</evidence>
<dbReference type="InterPro" id="IPR007040">
    <property type="entry name" value="Ribosome_modulation_factor"/>
</dbReference>
<feature type="compositionally biased region" description="Basic and acidic residues" evidence="1">
    <location>
        <begin position="46"/>
        <end position="62"/>
    </location>
</feature>
<proteinExistence type="predicted"/>
<evidence type="ECO:0000313" key="2">
    <source>
        <dbReference type="EMBL" id="RIX97941.1"/>
    </source>
</evidence>
<dbReference type="RefSeq" id="WP_119541432.1">
    <property type="nucleotide sequence ID" value="NZ_QYRN01000012.1"/>
</dbReference>
<name>A0A3A1WP74_9HYPH</name>
<accession>A0A3A1WP74</accession>
<reference evidence="3" key="1">
    <citation type="submission" date="2018-09" db="EMBL/GenBank/DDBJ databases">
        <authorList>
            <person name="Tuo L."/>
        </authorList>
    </citation>
    <scope>NUCLEOTIDE SEQUENCE [LARGE SCALE GENOMIC DNA]</scope>
    <source>
        <strain evidence="3">M2BS4Y-1</strain>
    </source>
</reference>
<evidence type="ECO:0008006" key="4">
    <source>
        <dbReference type="Google" id="ProtNLM"/>
    </source>
</evidence>
<feature type="region of interest" description="Disordered" evidence="1">
    <location>
        <begin position="41"/>
        <end position="62"/>
    </location>
</feature>
<comment type="caution">
    <text evidence="2">The sequence shown here is derived from an EMBL/GenBank/DDBJ whole genome shotgun (WGS) entry which is preliminary data.</text>
</comment>
<dbReference type="OrthoDB" id="7205624at2"/>
<dbReference type="Pfam" id="PF04957">
    <property type="entry name" value="RMF"/>
    <property type="match status" value="1"/>
</dbReference>
<evidence type="ECO:0000256" key="1">
    <source>
        <dbReference type="SAM" id="MobiDB-lite"/>
    </source>
</evidence>
<protein>
    <recommendedName>
        <fullName evidence="4">Ribosome modulation factor</fullName>
    </recommendedName>
</protein>
<gene>
    <name evidence="2" type="ORF">D3218_17815</name>
</gene>
<dbReference type="NCBIfam" id="NF041886">
    <property type="entry name" value="Rmf_CrpP_fam"/>
    <property type="match status" value="1"/>
</dbReference>
<organism evidence="2 3">
    <name type="scientific">Aureimonas flava</name>
    <dbReference type="NCBI Taxonomy" id="2320271"/>
    <lineage>
        <taxon>Bacteria</taxon>
        <taxon>Pseudomonadati</taxon>
        <taxon>Pseudomonadota</taxon>
        <taxon>Alphaproteobacteria</taxon>
        <taxon>Hyphomicrobiales</taxon>
        <taxon>Aurantimonadaceae</taxon>
        <taxon>Aureimonas</taxon>
    </lineage>
</organism>
<dbReference type="EMBL" id="QYRN01000012">
    <property type="protein sequence ID" value="RIX97941.1"/>
    <property type="molecule type" value="Genomic_DNA"/>
</dbReference>
<sequence length="62" mass="6909">MATDAFQQGKLAFQNNVPKSACEYPVGSTLRTEWMEGWTQGLNARPADHDHAGGRHEAETRH</sequence>